<evidence type="ECO:0000256" key="5">
    <source>
        <dbReference type="ARBA" id="ARBA00022833"/>
    </source>
</evidence>
<dbReference type="EMBL" id="JAAGAX010000010">
    <property type="protein sequence ID" value="KAF2300240.1"/>
    <property type="molecule type" value="Genomic_DNA"/>
</dbReference>
<evidence type="ECO:0000313" key="12">
    <source>
        <dbReference type="Proteomes" id="UP000467840"/>
    </source>
</evidence>
<dbReference type="GO" id="GO:0006355">
    <property type="term" value="P:regulation of DNA-templated transcription"/>
    <property type="evidence" value="ECO:0007669"/>
    <property type="project" value="TreeGrafter"/>
</dbReference>
<evidence type="ECO:0000256" key="6">
    <source>
        <dbReference type="ARBA" id="ARBA00023015"/>
    </source>
</evidence>
<gene>
    <name evidence="11" type="ORF">GH714_010937</name>
</gene>
<comment type="caution">
    <text evidence="11">The sequence shown here is derived from an EMBL/GenBank/DDBJ whole genome shotgun (WGS) entry which is preliminary data.</text>
</comment>
<dbReference type="GO" id="GO:0005634">
    <property type="term" value="C:nucleus"/>
    <property type="evidence" value="ECO:0007669"/>
    <property type="project" value="UniProtKB-SubCell"/>
</dbReference>
<organism evidence="11 12">
    <name type="scientific">Hevea brasiliensis</name>
    <name type="common">Para rubber tree</name>
    <name type="synonym">Siphonia brasiliensis</name>
    <dbReference type="NCBI Taxonomy" id="3981"/>
    <lineage>
        <taxon>Eukaryota</taxon>
        <taxon>Viridiplantae</taxon>
        <taxon>Streptophyta</taxon>
        <taxon>Embryophyta</taxon>
        <taxon>Tracheophyta</taxon>
        <taxon>Spermatophyta</taxon>
        <taxon>Magnoliopsida</taxon>
        <taxon>eudicotyledons</taxon>
        <taxon>Gunneridae</taxon>
        <taxon>Pentapetalae</taxon>
        <taxon>rosids</taxon>
        <taxon>fabids</taxon>
        <taxon>Malpighiales</taxon>
        <taxon>Euphorbiaceae</taxon>
        <taxon>Crotonoideae</taxon>
        <taxon>Micrandreae</taxon>
        <taxon>Hevea</taxon>
    </lineage>
</organism>
<dbReference type="CDD" id="cd19821">
    <property type="entry name" value="Bbox1_BBX-like"/>
    <property type="match status" value="1"/>
</dbReference>
<evidence type="ECO:0000256" key="2">
    <source>
        <dbReference type="ARBA" id="ARBA00022723"/>
    </source>
</evidence>
<proteinExistence type="predicted"/>
<dbReference type="GO" id="GO:0008270">
    <property type="term" value="F:zinc ion binding"/>
    <property type="evidence" value="ECO:0007669"/>
    <property type="project" value="UniProtKB-KW"/>
</dbReference>
<evidence type="ECO:0000256" key="9">
    <source>
        <dbReference type="PROSITE-ProRule" id="PRU00024"/>
    </source>
</evidence>
<keyword evidence="5" id="KW-0862">Zinc</keyword>
<keyword evidence="3" id="KW-0677">Repeat</keyword>
<dbReference type="InterPro" id="IPR049808">
    <property type="entry name" value="CONSTANS-like_Bbox1"/>
</dbReference>
<comment type="subcellular location">
    <subcellularLocation>
        <location evidence="1">Nucleus</location>
    </subcellularLocation>
</comment>
<dbReference type="InterPro" id="IPR051979">
    <property type="entry name" value="B-box_zinc_finger"/>
</dbReference>
<keyword evidence="7" id="KW-0804">Transcription</keyword>
<dbReference type="PROSITE" id="PS50119">
    <property type="entry name" value="ZF_BBOX"/>
    <property type="match status" value="1"/>
</dbReference>
<keyword evidence="4 9" id="KW-0863">Zinc-finger</keyword>
<evidence type="ECO:0000256" key="3">
    <source>
        <dbReference type="ARBA" id="ARBA00022737"/>
    </source>
</evidence>
<dbReference type="Pfam" id="PF00643">
    <property type="entry name" value="zf-B_box"/>
    <property type="match status" value="1"/>
</dbReference>
<keyword evidence="6" id="KW-0805">Transcription regulation</keyword>
<dbReference type="AlphaFoldDB" id="A0A6A6LFL7"/>
<evidence type="ECO:0000313" key="11">
    <source>
        <dbReference type="EMBL" id="KAF2300240.1"/>
    </source>
</evidence>
<dbReference type="PANTHER" id="PTHR31832:SF41">
    <property type="entry name" value="B-BOX ZINC FINGER PROTEIN 24"/>
    <property type="match status" value="1"/>
</dbReference>
<accession>A0A6A6LFL7</accession>
<evidence type="ECO:0000259" key="10">
    <source>
        <dbReference type="PROSITE" id="PS50119"/>
    </source>
</evidence>
<keyword evidence="8" id="KW-0539">Nucleus</keyword>
<name>A0A6A6LFL7_HEVBR</name>
<dbReference type="Proteomes" id="UP000467840">
    <property type="component" value="Chromosome 4"/>
</dbReference>
<reference evidence="11 12" key="1">
    <citation type="journal article" date="2020" name="Mol. Plant">
        <title>The Chromosome-Based Rubber Tree Genome Provides New Insights into Spurge Genome Evolution and Rubber Biosynthesis.</title>
        <authorList>
            <person name="Liu J."/>
            <person name="Shi C."/>
            <person name="Shi C.C."/>
            <person name="Li W."/>
            <person name="Zhang Q.J."/>
            <person name="Zhang Y."/>
            <person name="Li K."/>
            <person name="Lu H.F."/>
            <person name="Shi C."/>
            <person name="Zhu S.T."/>
            <person name="Xiao Z.Y."/>
            <person name="Nan H."/>
            <person name="Yue Y."/>
            <person name="Zhu X.G."/>
            <person name="Wu Y."/>
            <person name="Hong X.N."/>
            <person name="Fan G.Y."/>
            <person name="Tong Y."/>
            <person name="Zhang D."/>
            <person name="Mao C.L."/>
            <person name="Liu Y.L."/>
            <person name="Hao S.J."/>
            <person name="Liu W.Q."/>
            <person name="Lv M.Q."/>
            <person name="Zhang H.B."/>
            <person name="Liu Y."/>
            <person name="Hu-Tang G.R."/>
            <person name="Wang J.P."/>
            <person name="Wang J.H."/>
            <person name="Sun Y.H."/>
            <person name="Ni S.B."/>
            <person name="Chen W.B."/>
            <person name="Zhang X.C."/>
            <person name="Jiao Y.N."/>
            <person name="Eichler E.E."/>
            <person name="Li G.H."/>
            <person name="Liu X."/>
            <person name="Gao L.Z."/>
        </authorList>
    </citation>
    <scope>NUCLEOTIDE SEQUENCE [LARGE SCALE GENOMIC DNA]</scope>
    <source>
        <strain evidence="12">cv. GT1</strain>
        <tissue evidence="11">Leaf</tissue>
    </source>
</reference>
<sequence length="163" mass="18095">MKIQCDVCERAPATVICCADEAALCAKCDIEVHAANKLASKHQRLLLHAFPTSCLVVTYAKKRQLSFSVLKTEPFSARTVMNQSIQLKEHLEFGEFQWLADVGLFSEQLPQEAPAAAEVPQLTVPPSVNVTSYRASKSNMPNKKPRIEVCNEDEEFFTVPDLG</sequence>
<evidence type="ECO:0000256" key="8">
    <source>
        <dbReference type="ARBA" id="ARBA00023242"/>
    </source>
</evidence>
<evidence type="ECO:0000256" key="1">
    <source>
        <dbReference type="ARBA" id="ARBA00004123"/>
    </source>
</evidence>
<dbReference type="InterPro" id="IPR000315">
    <property type="entry name" value="Znf_B-box"/>
</dbReference>
<dbReference type="SMART" id="SM00336">
    <property type="entry name" value="BBOX"/>
    <property type="match status" value="1"/>
</dbReference>
<dbReference type="GO" id="GO:0009640">
    <property type="term" value="P:photomorphogenesis"/>
    <property type="evidence" value="ECO:0007669"/>
    <property type="project" value="TreeGrafter"/>
</dbReference>
<feature type="domain" description="B box-type" evidence="10">
    <location>
        <begin position="1"/>
        <end position="47"/>
    </location>
</feature>
<protein>
    <recommendedName>
        <fullName evidence="10">B box-type domain-containing protein</fullName>
    </recommendedName>
</protein>
<dbReference type="PANTHER" id="PTHR31832">
    <property type="entry name" value="B-BOX ZINC FINGER PROTEIN 22"/>
    <property type="match status" value="1"/>
</dbReference>
<keyword evidence="12" id="KW-1185">Reference proteome</keyword>
<evidence type="ECO:0000256" key="4">
    <source>
        <dbReference type="ARBA" id="ARBA00022771"/>
    </source>
</evidence>
<keyword evidence="2" id="KW-0479">Metal-binding</keyword>
<evidence type="ECO:0000256" key="7">
    <source>
        <dbReference type="ARBA" id="ARBA00023163"/>
    </source>
</evidence>